<dbReference type="RefSeq" id="WP_369602730.1">
    <property type="nucleotide sequence ID" value="NZ_CP154858.1"/>
</dbReference>
<protein>
    <submittedName>
        <fullName evidence="1">Uncharacterized protein</fullName>
    </submittedName>
</protein>
<gene>
    <name evidence="1" type="ORF">AAIA72_07215</name>
</gene>
<dbReference type="EMBL" id="CP154858">
    <property type="protein sequence ID" value="XDT73749.1"/>
    <property type="molecule type" value="Genomic_DNA"/>
</dbReference>
<dbReference type="AlphaFoldDB" id="A0AB39UZD6"/>
<proteinExistence type="predicted"/>
<organism evidence="1">
    <name type="scientific">Thermohahella caldifontis</name>
    <dbReference type="NCBI Taxonomy" id="3142973"/>
    <lineage>
        <taxon>Bacteria</taxon>
        <taxon>Pseudomonadati</taxon>
        <taxon>Pseudomonadota</taxon>
        <taxon>Gammaproteobacteria</taxon>
        <taxon>Oceanospirillales</taxon>
        <taxon>Hahellaceae</taxon>
        <taxon>Thermohahella</taxon>
    </lineage>
</organism>
<name>A0AB39UZD6_9GAMM</name>
<evidence type="ECO:0000313" key="1">
    <source>
        <dbReference type="EMBL" id="XDT73749.1"/>
    </source>
</evidence>
<accession>A0AB39UZD6</accession>
<dbReference type="KEGG" id="tcd:AAIA72_07215"/>
<sequence>MDDLNESLKLRVPEQRLTALSFCEATPRALEKWVRDLPMANIGETAKRLYHAQNELNQLIIAPTERYALIELIRDPVYFVCGELAKHYLNQPVVLPEKPRKIANLCQALQLNLANGYKHIILDSLAPSYPEKVRRTLATACHRAISDLSRTILRANQLYSSSPQGAWLEIHQLFAFAEEQNLLKYAIEDGQNRHRNPSTIGDAYHRILLLACARPNQLRQSDLAMLFHTFEAWSRHVYAGRDLVGDALFIIDPDTDKSPVYRTLAKVNPNSRRLIGFDTSQLAKLLTDHLANLHKEGERAEAVLELPERLAESHLSHLAKAFGVLTKRTFNRIDRSGVLQVTVGLTSTHYHCAGGVEFAQQLLHQENDDPNDNYFLRQMRRKDVWGAPEIRAVAGTNAWVARPN</sequence>
<reference evidence="1" key="1">
    <citation type="submission" date="2024-05" db="EMBL/GenBank/DDBJ databases">
        <title>Genome sequencing of novel strain.</title>
        <authorList>
            <person name="Ganbat D."/>
            <person name="Ganbat S."/>
            <person name="Lee S.-J."/>
        </authorList>
    </citation>
    <scope>NUCLEOTIDE SEQUENCE</scope>
    <source>
        <strain evidence="1">SMD15-11</strain>
    </source>
</reference>